<dbReference type="InterPro" id="IPR004360">
    <property type="entry name" value="Glyas_Fos-R_dOase_dom"/>
</dbReference>
<protein>
    <submittedName>
        <fullName evidence="2">Putative ring-cleaving dioxygenase MhqO</fullName>
        <ecNumber evidence="2">1.13.11.-</ecNumber>
    </submittedName>
</protein>
<dbReference type="Gene3D" id="3.10.180.10">
    <property type="entry name" value="2,3-Dihydroxybiphenyl 1,2-Dioxygenase, domain 1"/>
    <property type="match status" value="1"/>
</dbReference>
<proteinExistence type="predicted"/>
<gene>
    <name evidence="2" type="primary">mhqO_2</name>
    <name evidence="2" type="ORF">ROA7023_02123</name>
</gene>
<dbReference type="AlphaFoldDB" id="A0A1Y5SYI4"/>
<dbReference type="EMBL" id="FWFZ01000009">
    <property type="protein sequence ID" value="SLN49417.1"/>
    <property type="molecule type" value="Genomic_DNA"/>
</dbReference>
<evidence type="ECO:0000259" key="1">
    <source>
        <dbReference type="PROSITE" id="PS51819"/>
    </source>
</evidence>
<dbReference type="InterPro" id="IPR037523">
    <property type="entry name" value="VOC_core"/>
</dbReference>
<dbReference type="Proteomes" id="UP000193900">
    <property type="component" value="Unassembled WGS sequence"/>
</dbReference>
<dbReference type="InterPro" id="IPR052537">
    <property type="entry name" value="Extradiol_RC_dioxygenase"/>
</dbReference>
<keyword evidence="2" id="KW-0560">Oxidoreductase</keyword>
<dbReference type="PROSITE" id="PS51819">
    <property type="entry name" value="VOC"/>
    <property type="match status" value="1"/>
</dbReference>
<dbReference type="GO" id="GO:0051213">
    <property type="term" value="F:dioxygenase activity"/>
    <property type="evidence" value="ECO:0007669"/>
    <property type="project" value="UniProtKB-KW"/>
</dbReference>
<dbReference type="InterPro" id="IPR029068">
    <property type="entry name" value="Glyas_Bleomycin-R_OHBP_Dase"/>
</dbReference>
<dbReference type="SUPFAM" id="SSF54593">
    <property type="entry name" value="Glyoxalase/Bleomycin resistance protein/Dihydroxybiphenyl dioxygenase"/>
    <property type="match status" value="1"/>
</dbReference>
<sequence>MNPPNQIRKIQSQGVHHITLMGADRQTSIDFWEGLLGMPFIFDQPNLDNPNEGHLYFDPGDGRLITIFTNEDRKPDARRTSTETGAVHHIAFSVSQASFWQVAKRLDARGIKHSGAKDRGFMDSIYFEDPLGLLIEIASYRFEPPEGTRHADVMIEAHKIRVARGDHHIDREHLADAIELLIERRHASLSSDRGPRNPY</sequence>
<evidence type="ECO:0000313" key="2">
    <source>
        <dbReference type="EMBL" id="SLN49417.1"/>
    </source>
</evidence>
<organism evidence="2 3">
    <name type="scientific">Roseisalinus antarcticus</name>
    <dbReference type="NCBI Taxonomy" id="254357"/>
    <lineage>
        <taxon>Bacteria</taxon>
        <taxon>Pseudomonadati</taxon>
        <taxon>Pseudomonadota</taxon>
        <taxon>Alphaproteobacteria</taxon>
        <taxon>Rhodobacterales</taxon>
        <taxon>Roseobacteraceae</taxon>
        <taxon>Roseisalinus</taxon>
    </lineage>
</organism>
<reference evidence="2 3" key="1">
    <citation type="submission" date="2017-03" db="EMBL/GenBank/DDBJ databases">
        <authorList>
            <person name="Afonso C.L."/>
            <person name="Miller P.J."/>
            <person name="Scott M.A."/>
            <person name="Spackman E."/>
            <person name="Goraichik I."/>
            <person name="Dimitrov K.M."/>
            <person name="Suarez D.L."/>
            <person name="Swayne D.E."/>
        </authorList>
    </citation>
    <scope>NUCLEOTIDE SEQUENCE [LARGE SCALE GENOMIC DNA]</scope>
    <source>
        <strain evidence="2 3">CECT 7023</strain>
    </source>
</reference>
<evidence type="ECO:0000313" key="3">
    <source>
        <dbReference type="Proteomes" id="UP000193900"/>
    </source>
</evidence>
<accession>A0A1Y5SYI4</accession>
<feature type="domain" description="VOC" evidence="1">
    <location>
        <begin position="14"/>
        <end position="140"/>
    </location>
</feature>
<keyword evidence="2" id="KW-0223">Dioxygenase</keyword>
<dbReference type="PANTHER" id="PTHR36110">
    <property type="entry name" value="RING-CLEAVING DIOXYGENASE MHQE-RELATED"/>
    <property type="match status" value="1"/>
</dbReference>
<dbReference type="PANTHER" id="PTHR36110:SF4">
    <property type="entry name" value="RING-CLEAVING DIOXYGENASE MHQA-RELATED"/>
    <property type="match status" value="1"/>
</dbReference>
<dbReference type="Pfam" id="PF00903">
    <property type="entry name" value="Glyoxalase"/>
    <property type="match status" value="1"/>
</dbReference>
<name>A0A1Y5SYI4_9RHOB</name>
<dbReference type="EC" id="1.13.11.-" evidence="2"/>
<keyword evidence="3" id="KW-1185">Reference proteome</keyword>